<evidence type="ECO:0000313" key="3">
    <source>
        <dbReference type="Proteomes" id="UP001432071"/>
    </source>
</evidence>
<dbReference type="RefSeq" id="WP_159057247.1">
    <property type="nucleotide sequence ID" value="NZ_CP108038.1"/>
</dbReference>
<evidence type="ECO:0000313" key="2">
    <source>
        <dbReference type="EMBL" id="WUN90936.1"/>
    </source>
</evidence>
<gene>
    <name evidence="2" type="ORF">OHT53_34890</name>
</gene>
<keyword evidence="1" id="KW-1133">Transmembrane helix</keyword>
<dbReference type="EMBL" id="CP108038">
    <property type="protein sequence ID" value="WUN90936.1"/>
    <property type="molecule type" value="Genomic_DNA"/>
</dbReference>
<keyword evidence="3" id="KW-1185">Reference proteome</keyword>
<feature type="transmembrane region" description="Helical" evidence="1">
    <location>
        <begin position="33"/>
        <end position="49"/>
    </location>
</feature>
<proteinExistence type="predicted"/>
<organism evidence="2 3">
    <name type="scientific">Streptomyces bobili</name>
    <dbReference type="NCBI Taxonomy" id="67280"/>
    <lineage>
        <taxon>Bacteria</taxon>
        <taxon>Bacillati</taxon>
        <taxon>Actinomycetota</taxon>
        <taxon>Actinomycetes</taxon>
        <taxon>Kitasatosporales</taxon>
        <taxon>Streptomycetaceae</taxon>
        <taxon>Streptomyces</taxon>
    </lineage>
</organism>
<accession>A0ABZ1R8K4</accession>
<protein>
    <submittedName>
        <fullName evidence="2">Uncharacterized protein</fullName>
    </submittedName>
</protein>
<keyword evidence="1" id="KW-0472">Membrane</keyword>
<sequence>MAKARNFLLLLLLAALAIRAAWMAIEPILPYLVSGLAVLLVLGFVYYRFTRW</sequence>
<dbReference type="GeneID" id="93766282"/>
<name>A0ABZ1R8K4_9ACTN</name>
<dbReference type="Proteomes" id="UP001432071">
    <property type="component" value="Chromosome"/>
</dbReference>
<evidence type="ECO:0000256" key="1">
    <source>
        <dbReference type="SAM" id="Phobius"/>
    </source>
</evidence>
<keyword evidence="1" id="KW-0812">Transmembrane</keyword>
<reference evidence="2" key="1">
    <citation type="submission" date="2022-10" db="EMBL/GenBank/DDBJ databases">
        <title>The complete genomes of actinobacterial strains from the NBC collection.</title>
        <authorList>
            <person name="Joergensen T.S."/>
            <person name="Alvarez Arevalo M."/>
            <person name="Sterndorff E.B."/>
            <person name="Faurdal D."/>
            <person name="Vuksanovic O."/>
            <person name="Mourched A.-S."/>
            <person name="Charusanti P."/>
            <person name="Shaw S."/>
            <person name="Blin K."/>
            <person name="Weber T."/>
        </authorList>
    </citation>
    <scope>NUCLEOTIDE SEQUENCE</scope>
    <source>
        <strain evidence="2">NBC_00302</strain>
    </source>
</reference>